<gene>
    <name evidence="1" type="ORF">LOK49_LG01G02254</name>
</gene>
<protein>
    <submittedName>
        <fullName evidence="1">Uncharacterized protein</fullName>
    </submittedName>
</protein>
<sequence length="206" mass="23247">MSMMAGWASNYLKPKSGSLDGNEMVMGLLLSQKKSSLDLMQNCDLPPPVKVFTGPDKAVLSSMNRVYDMVVHEDENDKLSGIENDEKLKLLKALQLSQTRAREAEKKAAVLESERDRLRNAFLEDSSRLFGYRQWVKLLELHLSRLQRQQLQWQFCSGCHQSHGIEGSRNMDEDDGDVGGTTWFAAIALCLSIAGVGFVFSCRYFF</sequence>
<keyword evidence="2" id="KW-1185">Reference proteome</keyword>
<name>A0ACC0IWR0_9ERIC</name>
<dbReference type="Proteomes" id="UP001060215">
    <property type="component" value="Chromosome 1"/>
</dbReference>
<accession>A0ACC0IWR0</accession>
<proteinExistence type="predicted"/>
<evidence type="ECO:0000313" key="1">
    <source>
        <dbReference type="EMBL" id="KAI8029719.1"/>
    </source>
</evidence>
<evidence type="ECO:0000313" key="2">
    <source>
        <dbReference type="Proteomes" id="UP001060215"/>
    </source>
</evidence>
<comment type="caution">
    <text evidence="1">The sequence shown here is derived from an EMBL/GenBank/DDBJ whole genome shotgun (WGS) entry which is preliminary data.</text>
</comment>
<organism evidence="1 2">
    <name type="scientific">Camellia lanceoleosa</name>
    <dbReference type="NCBI Taxonomy" id="1840588"/>
    <lineage>
        <taxon>Eukaryota</taxon>
        <taxon>Viridiplantae</taxon>
        <taxon>Streptophyta</taxon>
        <taxon>Embryophyta</taxon>
        <taxon>Tracheophyta</taxon>
        <taxon>Spermatophyta</taxon>
        <taxon>Magnoliopsida</taxon>
        <taxon>eudicotyledons</taxon>
        <taxon>Gunneridae</taxon>
        <taxon>Pentapetalae</taxon>
        <taxon>asterids</taxon>
        <taxon>Ericales</taxon>
        <taxon>Theaceae</taxon>
        <taxon>Camellia</taxon>
    </lineage>
</organism>
<reference evidence="1 2" key="1">
    <citation type="journal article" date="2022" name="Plant J.">
        <title>Chromosome-level genome of Camellia lanceoleosa provides a valuable resource for understanding genome evolution and self-incompatibility.</title>
        <authorList>
            <person name="Gong W."/>
            <person name="Xiao S."/>
            <person name="Wang L."/>
            <person name="Liao Z."/>
            <person name="Chang Y."/>
            <person name="Mo W."/>
            <person name="Hu G."/>
            <person name="Li W."/>
            <person name="Zhao G."/>
            <person name="Zhu H."/>
            <person name="Hu X."/>
            <person name="Ji K."/>
            <person name="Xiang X."/>
            <person name="Song Q."/>
            <person name="Yuan D."/>
            <person name="Jin S."/>
            <person name="Zhang L."/>
        </authorList>
    </citation>
    <scope>NUCLEOTIDE SEQUENCE [LARGE SCALE GENOMIC DNA]</scope>
    <source>
        <strain evidence="1">SQ_2022a</strain>
    </source>
</reference>
<dbReference type="EMBL" id="CM045758">
    <property type="protein sequence ID" value="KAI8029719.1"/>
    <property type="molecule type" value="Genomic_DNA"/>
</dbReference>